<comment type="caution">
    <text evidence="1">The sequence shown here is derived from an EMBL/GenBank/DDBJ whole genome shotgun (WGS) entry which is preliminary data.</text>
</comment>
<sequence>MSALNTQVSGDHYKSLKIQPIEFIHANGIPFAEGSVIKYVTRWRDKGGLADLEKAKHFLELLIELETKARGLAE</sequence>
<dbReference type="RefSeq" id="WP_237251072.1">
    <property type="nucleotide sequence ID" value="NZ_JAKJXH010000005.1"/>
</dbReference>
<organism evidence="1 2">
    <name type="scientific">Pseudomonas petrae</name>
    <dbReference type="NCBI Taxonomy" id="2912190"/>
    <lineage>
        <taxon>Bacteria</taxon>
        <taxon>Pseudomonadati</taxon>
        <taxon>Pseudomonadota</taxon>
        <taxon>Gammaproteobacteria</taxon>
        <taxon>Pseudomonadales</taxon>
        <taxon>Pseudomonadaceae</taxon>
        <taxon>Pseudomonas</taxon>
    </lineage>
</organism>
<evidence type="ECO:0000313" key="1">
    <source>
        <dbReference type="EMBL" id="MCF7541839.1"/>
    </source>
</evidence>
<protein>
    <submittedName>
        <fullName evidence="1">DUF3310 domain-containing protein</fullName>
    </submittedName>
</protein>
<proteinExistence type="predicted"/>
<keyword evidence="2" id="KW-1185">Reference proteome</keyword>
<evidence type="ECO:0000313" key="2">
    <source>
        <dbReference type="Proteomes" id="UP001162905"/>
    </source>
</evidence>
<dbReference type="Pfam" id="PF11753">
    <property type="entry name" value="DUF3310"/>
    <property type="match status" value="1"/>
</dbReference>
<accession>A0ABS9I218</accession>
<dbReference type="InterPro" id="IPR021739">
    <property type="entry name" value="SaV-like"/>
</dbReference>
<name>A0ABS9I218_9PSED</name>
<dbReference type="EMBL" id="JAKJXH010000005">
    <property type="protein sequence ID" value="MCF7541839.1"/>
    <property type="molecule type" value="Genomic_DNA"/>
</dbReference>
<gene>
    <name evidence="1" type="ORF">L4G47_06345</name>
</gene>
<reference evidence="1" key="1">
    <citation type="submission" date="2022-01" db="EMBL/GenBank/DDBJ databases">
        <title>Pseudomonas sp. nov. isolated from Antarctic regolith.</title>
        <authorList>
            <person name="Novakova D."/>
            <person name="Sedlar K."/>
        </authorList>
    </citation>
    <scope>NUCLEOTIDE SEQUENCE</scope>
    <source>
        <strain evidence="1">P2647</strain>
    </source>
</reference>
<dbReference type="Proteomes" id="UP001162905">
    <property type="component" value="Unassembled WGS sequence"/>
</dbReference>